<dbReference type="AlphaFoldDB" id="A0A8S9NG75"/>
<name>A0A8S9NG75_BRACR</name>
<evidence type="ECO:0000313" key="4">
    <source>
        <dbReference type="Proteomes" id="UP000712600"/>
    </source>
</evidence>
<organism evidence="3 4">
    <name type="scientific">Brassica cretica</name>
    <name type="common">Mustard</name>
    <dbReference type="NCBI Taxonomy" id="69181"/>
    <lineage>
        <taxon>Eukaryota</taxon>
        <taxon>Viridiplantae</taxon>
        <taxon>Streptophyta</taxon>
        <taxon>Embryophyta</taxon>
        <taxon>Tracheophyta</taxon>
        <taxon>Spermatophyta</taxon>
        <taxon>Magnoliopsida</taxon>
        <taxon>eudicotyledons</taxon>
        <taxon>Gunneridae</taxon>
        <taxon>Pentapetalae</taxon>
        <taxon>rosids</taxon>
        <taxon>malvids</taxon>
        <taxon>Brassicales</taxon>
        <taxon>Brassicaceae</taxon>
        <taxon>Brassiceae</taxon>
        <taxon>Brassica</taxon>
    </lineage>
</organism>
<accession>A0A8S9NG75</accession>
<keyword evidence="1" id="KW-0175">Coiled coil</keyword>
<protein>
    <submittedName>
        <fullName evidence="3">Uncharacterized protein</fullName>
    </submittedName>
</protein>
<dbReference type="PANTHER" id="PTHR31099:SF49">
    <property type="entry name" value="MYOSIN HEAVY CHAIN-LIKE PROTEIN"/>
    <property type="match status" value="1"/>
</dbReference>
<feature type="region of interest" description="Disordered" evidence="2">
    <location>
        <begin position="381"/>
        <end position="406"/>
    </location>
</feature>
<dbReference type="PANTHER" id="PTHR31099">
    <property type="entry name" value="OS06G0165300 PROTEIN"/>
    <property type="match status" value="1"/>
</dbReference>
<proteinExistence type="predicted"/>
<sequence>MEIFHIQKYGRFSLSAICHFLELEPVLGTDTGFAPYFSISSSISRNNICTQVNRGCSFSAGIPRAGHRSNRGLVLFRPLILVEDGELWGSDDVLETVEPGALMFPEEELVLSPSYLLSLFSRSLSSRFSPYISRMKSKPDLSLDFSSIGCRIRSKKERSSVGSSESMNFSGSSLDLTAEVENLSRKVVDLGPSSAEVCEFPLVGPLSSIGVNEVANWRAKYHLSDDVVIRIPGPIDRFSDFEVDEVPVYEVFFESGFRDQVPSLVAKVSEALEISPGQLNPPSWRTLTALQNLGDREGLTVGVAEVLHLYAITRLNGGERRYHLHPRGRELPVQEITKKNRKRVPAFDGRWTEKFAIMYLPGFSPLWCTAGGDSYHGSIFGREDDQAGTGTPHRASTGNMSGSKGEEAFAEYKRALEVMSAKKAAPKKAAPSENDDEVFPLTPVILPEGDSFASIQLNQGDLLQAMSQLFHLGERMDEHASLKVDLAELTSQLREDKKNVLAKEKEIKALKLKVRNQDEAGALAAAEHVSLREQ</sequence>
<feature type="coiled-coil region" evidence="1">
    <location>
        <begin position="479"/>
        <end position="513"/>
    </location>
</feature>
<evidence type="ECO:0000256" key="1">
    <source>
        <dbReference type="SAM" id="Coils"/>
    </source>
</evidence>
<evidence type="ECO:0000256" key="2">
    <source>
        <dbReference type="SAM" id="MobiDB-lite"/>
    </source>
</evidence>
<gene>
    <name evidence="3" type="ORF">F2Q69_00042805</name>
</gene>
<comment type="caution">
    <text evidence="3">The sequence shown here is derived from an EMBL/GenBank/DDBJ whole genome shotgun (WGS) entry which is preliminary data.</text>
</comment>
<dbReference type="Proteomes" id="UP000712600">
    <property type="component" value="Unassembled WGS sequence"/>
</dbReference>
<reference evidence="3" key="1">
    <citation type="submission" date="2019-12" db="EMBL/GenBank/DDBJ databases">
        <title>Genome sequencing and annotation of Brassica cretica.</title>
        <authorList>
            <person name="Studholme D.J."/>
            <person name="Sarris P."/>
        </authorList>
    </citation>
    <scope>NUCLEOTIDE SEQUENCE</scope>
    <source>
        <strain evidence="3">PFS-109/04</strain>
        <tissue evidence="3">Leaf</tissue>
    </source>
</reference>
<evidence type="ECO:0000313" key="3">
    <source>
        <dbReference type="EMBL" id="KAF3502595.1"/>
    </source>
</evidence>
<dbReference type="EMBL" id="QGKX02001621">
    <property type="protein sequence ID" value="KAF3502595.1"/>
    <property type="molecule type" value="Genomic_DNA"/>
</dbReference>